<organism evidence="1 2">
    <name type="scientific">Ruminiclostridium cellobioparum subsp. termitidis CT1112</name>
    <dbReference type="NCBI Taxonomy" id="1195236"/>
    <lineage>
        <taxon>Bacteria</taxon>
        <taxon>Bacillati</taxon>
        <taxon>Bacillota</taxon>
        <taxon>Clostridia</taxon>
        <taxon>Eubacteriales</taxon>
        <taxon>Oscillospiraceae</taxon>
        <taxon>Ruminiclostridium</taxon>
    </lineage>
</organism>
<keyword evidence="2" id="KW-1185">Reference proteome</keyword>
<dbReference type="EMBL" id="AORV01000011">
    <property type="protein sequence ID" value="EMS73866.1"/>
    <property type="molecule type" value="Genomic_DNA"/>
</dbReference>
<protein>
    <submittedName>
        <fullName evidence="1">Uncharacterized protein</fullName>
    </submittedName>
</protein>
<name>S0FU76_RUMCE</name>
<evidence type="ECO:0000313" key="1">
    <source>
        <dbReference type="EMBL" id="EMS73866.1"/>
    </source>
</evidence>
<dbReference type="AlphaFoldDB" id="S0FU76"/>
<proteinExistence type="predicted"/>
<dbReference type="PATRIC" id="fig|1195236.3.peg.416"/>
<accession>S0FU76</accession>
<dbReference type="RefSeq" id="WP_004623311.1">
    <property type="nucleotide sequence ID" value="NZ_AORV01000011.1"/>
</dbReference>
<reference evidence="1 2" key="1">
    <citation type="journal article" date="2013" name="Genome Announc.">
        <title>Draft Genome Sequence of the Cellulolytic, Mesophilic, Anaerobic Bacterium Clostridium termitidis Strain CT1112 (DSM 5398).</title>
        <authorList>
            <person name="Lal S."/>
            <person name="Ramachandran U."/>
            <person name="Zhang X."/>
            <person name="Munir R."/>
            <person name="Sparling R."/>
            <person name="Levin D.B."/>
        </authorList>
    </citation>
    <scope>NUCLEOTIDE SEQUENCE [LARGE SCALE GENOMIC DNA]</scope>
    <source>
        <strain evidence="1 2">CT1112</strain>
    </source>
</reference>
<evidence type="ECO:0000313" key="2">
    <source>
        <dbReference type="Proteomes" id="UP000014155"/>
    </source>
</evidence>
<sequence>MNFSTVRCCICNSVLLNLPEEELEKLNSLTFRCESCGHRLTLNGTNVTKALSSEPFQNIFKYDFNI</sequence>
<comment type="caution">
    <text evidence="1">The sequence shown here is derived from an EMBL/GenBank/DDBJ whole genome shotgun (WGS) entry which is preliminary data.</text>
</comment>
<gene>
    <name evidence="1" type="ORF">CTER_0114</name>
</gene>
<dbReference type="Proteomes" id="UP000014155">
    <property type="component" value="Unassembled WGS sequence"/>
</dbReference>